<evidence type="ECO:0000259" key="9">
    <source>
        <dbReference type="PROSITE" id="PS50004"/>
    </source>
</evidence>
<dbReference type="GO" id="GO:0005576">
    <property type="term" value="C:extracellular region"/>
    <property type="evidence" value="ECO:0007669"/>
    <property type="project" value="UniProtKB-SubCell"/>
</dbReference>
<feature type="domain" description="C2" evidence="9">
    <location>
        <begin position="372"/>
        <end position="488"/>
    </location>
</feature>
<accession>A0AAV6H853</accession>
<feature type="signal peptide" evidence="8">
    <location>
        <begin position="1"/>
        <end position="21"/>
    </location>
</feature>
<evidence type="ECO:0000256" key="8">
    <source>
        <dbReference type="SAM" id="SignalP"/>
    </source>
</evidence>
<dbReference type="GO" id="GO:0031640">
    <property type="term" value="P:killing of cells of another organism"/>
    <property type="evidence" value="ECO:0007669"/>
    <property type="project" value="UniProtKB-KW"/>
</dbReference>
<dbReference type="InterPro" id="IPR035892">
    <property type="entry name" value="C2_domain_sf"/>
</dbReference>
<keyword evidence="12" id="KW-1185">Reference proteome</keyword>
<evidence type="ECO:0000313" key="11">
    <source>
        <dbReference type="EMBL" id="KAG5282181.1"/>
    </source>
</evidence>
<name>A0AAV6H853_9TELE</name>
<dbReference type="Proteomes" id="UP000823561">
    <property type="component" value="Chromosome 4"/>
</dbReference>
<comment type="subcellular location">
    <subcellularLocation>
        <location evidence="1">Membrane</location>
    </subcellularLocation>
    <subcellularLocation>
        <location evidence="2">Secreted</location>
    </subcellularLocation>
</comment>
<dbReference type="GO" id="GO:0001913">
    <property type="term" value="P:T cell mediated cytotoxicity"/>
    <property type="evidence" value="ECO:0007669"/>
    <property type="project" value="TreeGrafter"/>
</dbReference>
<dbReference type="GO" id="GO:0016020">
    <property type="term" value="C:membrane"/>
    <property type="evidence" value="ECO:0007669"/>
    <property type="project" value="UniProtKB-SubCell"/>
</dbReference>
<dbReference type="InterPro" id="IPR052784">
    <property type="entry name" value="Perforin-1_pore-forming"/>
</dbReference>
<keyword evidence="8" id="KW-0732">Signal</keyword>
<dbReference type="PANTHER" id="PTHR46096">
    <property type="entry name" value="PERFORIN-1"/>
    <property type="match status" value="1"/>
</dbReference>
<comment type="similarity">
    <text evidence="3">Belongs to the complement C6/C7/C8/C9 family.</text>
</comment>
<dbReference type="PROSITE" id="PS51412">
    <property type="entry name" value="MACPF_2"/>
    <property type="match status" value="1"/>
</dbReference>
<dbReference type="GO" id="GO:0022829">
    <property type="term" value="F:wide pore channel activity"/>
    <property type="evidence" value="ECO:0007669"/>
    <property type="project" value="TreeGrafter"/>
</dbReference>
<evidence type="ECO:0000313" key="12">
    <source>
        <dbReference type="Proteomes" id="UP000823561"/>
    </source>
</evidence>
<dbReference type="Gene3D" id="2.60.40.150">
    <property type="entry name" value="C2 domain"/>
    <property type="match status" value="1"/>
</dbReference>
<protein>
    <recommendedName>
        <fullName evidence="13">Perforin-1-like</fullName>
    </recommendedName>
</protein>
<dbReference type="Pfam" id="PF01823">
    <property type="entry name" value="MACPF"/>
    <property type="match status" value="1"/>
</dbReference>
<dbReference type="GO" id="GO:0001771">
    <property type="term" value="P:immunological synapse formation"/>
    <property type="evidence" value="ECO:0007669"/>
    <property type="project" value="TreeGrafter"/>
</dbReference>
<gene>
    <name evidence="11" type="ORF">AALO_G00053090</name>
</gene>
<evidence type="ECO:0008006" key="13">
    <source>
        <dbReference type="Google" id="ProtNLM"/>
    </source>
</evidence>
<dbReference type="GO" id="GO:0051607">
    <property type="term" value="P:defense response to virus"/>
    <property type="evidence" value="ECO:0007669"/>
    <property type="project" value="TreeGrafter"/>
</dbReference>
<comment type="caution">
    <text evidence="11">The sequence shown here is derived from an EMBL/GenBank/DDBJ whole genome shotgun (WGS) entry which is preliminary data.</text>
</comment>
<evidence type="ECO:0000256" key="5">
    <source>
        <dbReference type="ARBA" id="ARBA00022852"/>
    </source>
</evidence>
<keyword evidence="4" id="KW-0964">Secreted</keyword>
<evidence type="ECO:0000259" key="10">
    <source>
        <dbReference type="PROSITE" id="PS51412"/>
    </source>
</evidence>
<proteinExistence type="inferred from homology"/>
<keyword evidence="7" id="KW-1015">Disulfide bond</keyword>
<feature type="domain" description="MACPF" evidence="10">
    <location>
        <begin position="25"/>
        <end position="370"/>
    </location>
</feature>
<evidence type="ECO:0000256" key="1">
    <source>
        <dbReference type="ARBA" id="ARBA00004370"/>
    </source>
</evidence>
<evidence type="ECO:0000256" key="3">
    <source>
        <dbReference type="ARBA" id="ARBA00009214"/>
    </source>
</evidence>
<sequence>MANLSVLCLLVSLLHLAPLQACRVGKKEECDRAPFVPGHNLVGEGFDVVTLQRKGAYVTDLQTYLTPTNTCTLCSNRLMGNQAQKMPLTVLDWRPSSTCRQSLSSFFFNSVSSLLASSSLSITNDWKVDLGLQRVADQQLAGSQSAEVIFASSQQQEDKTSFITHQLTCSHYRYRVPWVPPLSPEFHQHVKSLPHKYSNDTAYLYRHFIDTYGTHYIHQVNLGGKFKRVTSIRTCLSTLNQISATQVENCLSAGLSVGLGQVEASVSSDSCRKVLNNQDSVTGYTQGFLNHITEVSGGNRWSGVFSMTQNDSEGFHRWLSSIKKNPEIVSYSIRPLHHLVKSTTVRLNLQREIRAYVQKNGLPKEPEPQTCGFDHPNLSPNCCPLHTHRGWLTVTVARAWALHGKLLGPPEGYVKVFYGGIEQRTAWIKSYDPIWHAQFSYGHVDTTQQLSLQVWVKGWWWKEDHLGGCVVSIQRGNHYHDCWMNQGVFSYSYSLQCDPHLIGPKCNMYWPIP</sequence>
<feature type="chain" id="PRO_5043887929" description="Perforin-1-like" evidence="8">
    <location>
        <begin position="22"/>
        <end position="513"/>
    </location>
</feature>
<dbReference type="Pfam" id="PF00168">
    <property type="entry name" value="C2"/>
    <property type="match status" value="1"/>
</dbReference>
<dbReference type="PROSITE" id="PS00279">
    <property type="entry name" value="MACPF_1"/>
    <property type="match status" value="1"/>
</dbReference>
<organism evidence="11 12">
    <name type="scientific">Alosa alosa</name>
    <name type="common">allis shad</name>
    <dbReference type="NCBI Taxonomy" id="278164"/>
    <lineage>
        <taxon>Eukaryota</taxon>
        <taxon>Metazoa</taxon>
        <taxon>Chordata</taxon>
        <taxon>Craniata</taxon>
        <taxon>Vertebrata</taxon>
        <taxon>Euteleostomi</taxon>
        <taxon>Actinopterygii</taxon>
        <taxon>Neopterygii</taxon>
        <taxon>Teleostei</taxon>
        <taxon>Clupei</taxon>
        <taxon>Clupeiformes</taxon>
        <taxon>Clupeoidei</taxon>
        <taxon>Clupeidae</taxon>
        <taxon>Alosa</taxon>
    </lineage>
</organism>
<dbReference type="InterPro" id="IPR020864">
    <property type="entry name" value="MACPF"/>
</dbReference>
<reference evidence="11" key="1">
    <citation type="submission" date="2020-10" db="EMBL/GenBank/DDBJ databases">
        <title>Chromosome-scale genome assembly of the Allis shad, Alosa alosa.</title>
        <authorList>
            <person name="Margot Z."/>
            <person name="Christophe K."/>
            <person name="Cabau C."/>
            <person name="Louis A."/>
            <person name="Berthelot C."/>
            <person name="Parey E."/>
            <person name="Roest Crollius H."/>
            <person name="Montfort J."/>
            <person name="Robinson-Rechavi M."/>
            <person name="Bucao C."/>
            <person name="Bouchez O."/>
            <person name="Gislard M."/>
            <person name="Lluch J."/>
            <person name="Milhes M."/>
            <person name="Lampietro C."/>
            <person name="Lopez Roques C."/>
            <person name="Donnadieu C."/>
            <person name="Braasch I."/>
            <person name="Desvignes T."/>
            <person name="Postlethwait J."/>
            <person name="Bobe J."/>
            <person name="Guiguen Y."/>
        </authorList>
    </citation>
    <scope>NUCLEOTIDE SEQUENCE</scope>
    <source>
        <strain evidence="11">M-15738</strain>
        <tissue evidence="11">Blood</tissue>
    </source>
</reference>
<dbReference type="SUPFAM" id="SSF49562">
    <property type="entry name" value="C2 domain (Calcium/lipid-binding domain, CaLB)"/>
    <property type="match status" value="1"/>
</dbReference>
<evidence type="ECO:0000256" key="2">
    <source>
        <dbReference type="ARBA" id="ARBA00004613"/>
    </source>
</evidence>
<keyword evidence="5" id="KW-0204">Cytolysis</keyword>
<evidence type="ECO:0000256" key="6">
    <source>
        <dbReference type="ARBA" id="ARBA00023136"/>
    </source>
</evidence>
<evidence type="ECO:0000256" key="4">
    <source>
        <dbReference type="ARBA" id="ARBA00022525"/>
    </source>
</evidence>
<dbReference type="SMART" id="SM00457">
    <property type="entry name" value="MACPF"/>
    <property type="match status" value="1"/>
</dbReference>
<dbReference type="EMBL" id="JADWDJ010000004">
    <property type="protein sequence ID" value="KAG5282181.1"/>
    <property type="molecule type" value="Genomic_DNA"/>
</dbReference>
<evidence type="ECO:0000256" key="7">
    <source>
        <dbReference type="ARBA" id="ARBA00023157"/>
    </source>
</evidence>
<dbReference type="AlphaFoldDB" id="A0AAV6H853"/>
<dbReference type="PROSITE" id="PS50004">
    <property type="entry name" value="C2"/>
    <property type="match status" value="1"/>
</dbReference>
<dbReference type="InterPro" id="IPR020863">
    <property type="entry name" value="MACPF_CS"/>
</dbReference>
<dbReference type="PANTHER" id="PTHR46096:SF1">
    <property type="entry name" value="PERFORIN 1.5"/>
    <property type="match status" value="1"/>
</dbReference>
<keyword evidence="6" id="KW-0472">Membrane</keyword>
<dbReference type="InterPro" id="IPR000008">
    <property type="entry name" value="C2_dom"/>
</dbReference>